<keyword evidence="2" id="KW-0521">NADP</keyword>
<dbReference type="PANTHER" id="PTHR43963">
    <property type="entry name" value="CARBONYL REDUCTASE 1-RELATED"/>
    <property type="match status" value="1"/>
</dbReference>
<name>A0A8K0KTM6_LADFU</name>
<dbReference type="EMBL" id="KZ309709">
    <property type="protein sequence ID" value="KAG8239565.1"/>
    <property type="molecule type" value="Genomic_DNA"/>
</dbReference>
<gene>
    <name evidence="4" type="ORF">J437_LFUL019229</name>
</gene>
<dbReference type="AlphaFoldDB" id="A0A8K0KTM6"/>
<keyword evidence="5" id="KW-1185">Reference proteome</keyword>
<proteinExistence type="inferred from homology"/>
<evidence type="ECO:0008006" key="6">
    <source>
        <dbReference type="Google" id="ProtNLM"/>
    </source>
</evidence>
<comment type="caution">
    <text evidence="4">The sequence shown here is derived from an EMBL/GenBank/DDBJ whole genome shotgun (WGS) entry which is preliminary data.</text>
</comment>
<comment type="similarity">
    <text evidence="1">Belongs to the short-chain dehydrogenases/reductases (SDR) family.</text>
</comment>
<evidence type="ECO:0000256" key="1">
    <source>
        <dbReference type="ARBA" id="ARBA00006484"/>
    </source>
</evidence>
<dbReference type="InterPro" id="IPR002347">
    <property type="entry name" value="SDR_fam"/>
</dbReference>
<dbReference type="OrthoDB" id="7289984at2759"/>
<dbReference type="PRINTS" id="PR00081">
    <property type="entry name" value="GDHRDH"/>
</dbReference>
<sequence length="179" mass="19637">MSITKIAVVTGGNKGIGFAIVKGLCEKFDGIVYLTARDENRGKAAVSELNKLGLKPAFHLLDVDNKETIVVFKDYIANKYGGIDILVNNAAIAYKNDATDPFGEQAEVTVRINFTGLLNTCRILFPILRPGSRVVNLSSSAGHLYRIAGEEPHATKLRERFSKSDLTEDELCQLMSEFV</sequence>
<dbReference type="PANTHER" id="PTHR43963:SF4">
    <property type="entry name" value="CARBONYL REDUCTASE (NADPH)"/>
    <property type="match status" value="1"/>
</dbReference>
<dbReference type="Gene3D" id="3.40.50.720">
    <property type="entry name" value="NAD(P)-binding Rossmann-like Domain"/>
    <property type="match status" value="1"/>
</dbReference>
<reference evidence="4" key="1">
    <citation type="submission" date="2013-04" db="EMBL/GenBank/DDBJ databases">
        <authorList>
            <person name="Qu J."/>
            <person name="Murali S.C."/>
            <person name="Bandaranaike D."/>
            <person name="Bellair M."/>
            <person name="Blankenburg K."/>
            <person name="Chao H."/>
            <person name="Dinh H."/>
            <person name="Doddapaneni H."/>
            <person name="Downs B."/>
            <person name="Dugan-Rocha S."/>
            <person name="Elkadiri S."/>
            <person name="Gnanaolivu R.D."/>
            <person name="Hernandez B."/>
            <person name="Javaid M."/>
            <person name="Jayaseelan J.C."/>
            <person name="Lee S."/>
            <person name="Li M."/>
            <person name="Ming W."/>
            <person name="Munidasa M."/>
            <person name="Muniz J."/>
            <person name="Nguyen L."/>
            <person name="Ongeri F."/>
            <person name="Osuji N."/>
            <person name="Pu L.-L."/>
            <person name="Puazo M."/>
            <person name="Qu C."/>
            <person name="Quiroz J."/>
            <person name="Raj R."/>
            <person name="Weissenberger G."/>
            <person name="Xin Y."/>
            <person name="Zou X."/>
            <person name="Han Y."/>
            <person name="Richards S."/>
            <person name="Worley K."/>
            <person name="Muzny D."/>
            <person name="Gibbs R."/>
        </authorList>
    </citation>
    <scope>NUCLEOTIDE SEQUENCE</scope>
    <source>
        <strain evidence="4">Sampled in the wild</strain>
    </source>
</reference>
<protein>
    <recommendedName>
        <fullName evidence="6">Carbonyl reductase</fullName>
    </recommendedName>
</protein>
<dbReference type="Proteomes" id="UP000792457">
    <property type="component" value="Unassembled WGS sequence"/>
</dbReference>
<dbReference type="InterPro" id="IPR036291">
    <property type="entry name" value="NAD(P)-bd_dom_sf"/>
</dbReference>
<feature type="non-terminal residue" evidence="4">
    <location>
        <position position="1"/>
    </location>
</feature>
<organism evidence="4 5">
    <name type="scientific">Ladona fulva</name>
    <name type="common">Scarce chaser dragonfly</name>
    <name type="synonym">Libellula fulva</name>
    <dbReference type="NCBI Taxonomy" id="123851"/>
    <lineage>
        <taxon>Eukaryota</taxon>
        <taxon>Metazoa</taxon>
        <taxon>Ecdysozoa</taxon>
        <taxon>Arthropoda</taxon>
        <taxon>Hexapoda</taxon>
        <taxon>Insecta</taxon>
        <taxon>Pterygota</taxon>
        <taxon>Palaeoptera</taxon>
        <taxon>Odonata</taxon>
        <taxon>Epiprocta</taxon>
        <taxon>Anisoptera</taxon>
        <taxon>Libelluloidea</taxon>
        <taxon>Libellulidae</taxon>
        <taxon>Ladona</taxon>
    </lineage>
</organism>
<dbReference type="SUPFAM" id="SSF51735">
    <property type="entry name" value="NAD(P)-binding Rossmann-fold domains"/>
    <property type="match status" value="1"/>
</dbReference>
<dbReference type="GO" id="GO:0004090">
    <property type="term" value="F:carbonyl reductase (NADPH) activity"/>
    <property type="evidence" value="ECO:0007669"/>
    <property type="project" value="TreeGrafter"/>
</dbReference>
<evidence type="ECO:0000256" key="3">
    <source>
        <dbReference type="ARBA" id="ARBA00023002"/>
    </source>
</evidence>
<dbReference type="Pfam" id="PF00106">
    <property type="entry name" value="adh_short"/>
    <property type="match status" value="1"/>
</dbReference>
<accession>A0A8K0KTM6</accession>
<evidence type="ECO:0000313" key="4">
    <source>
        <dbReference type="EMBL" id="KAG8239565.1"/>
    </source>
</evidence>
<evidence type="ECO:0000313" key="5">
    <source>
        <dbReference type="Proteomes" id="UP000792457"/>
    </source>
</evidence>
<evidence type="ECO:0000256" key="2">
    <source>
        <dbReference type="ARBA" id="ARBA00022857"/>
    </source>
</evidence>
<keyword evidence="3" id="KW-0560">Oxidoreductase</keyword>
<reference evidence="4" key="2">
    <citation type="submission" date="2017-10" db="EMBL/GenBank/DDBJ databases">
        <title>Ladona fulva Genome sequencing and assembly.</title>
        <authorList>
            <person name="Murali S."/>
            <person name="Richards S."/>
            <person name="Bandaranaike D."/>
            <person name="Bellair M."/>
            <person name="Blankenburg K."/>
            <person name="Chao H."/>
            <person name="Dinh H."/>
            <person name="Doddapaneni H."/>
            <person name="Dugan-Rocha S."/>
            <person name="Elkadiri S."/>
            <person name="Gnanaolivu R."/>
            <person name="Hernandez B."/>
            <person name="Skinner E."/>
            <person name="Javaid M."/>
            <person name="Lee S."/>
            <person name="Li M."/>
            <person name="Ming W."/>
            <person name="Munidasa M."/>
            <person name="Muniz J."/>
            <person name="Nguyen L."/>
            <person name="Hughes D."/>
            <person name="Osuji N."/>
            <person name="Pu L.-L."/>
            <person name="Puazo M."/>
            <person name="Qu C."/>
            <person name="Quiroz J."/>
            <person name="Raj R."/>
            <person name="Weissenberger G."/>
            <person name="Xin Y."/>
            <person name="Zou X."/>
            <person name="Han Y."/>
            <person name="Worley K."/>
            <person name="Muzny D."/>
            <person name="Gibbs R."/>
        </authorList>
    </citation>
    <scope>NUCLEOTIDE SEQUENCE</scope>
    <source>
        <strain evidence="4">Sampled in the wild</strain>
    </source>
</reference>